<dbReference type="AlphaFoldDB" id="A0AAJ1Q537"/>
<comment type="caution">
    <text evidence="2">The sequence shown here is derived from an EMBL/GenBank/DDBJ whole genome shotgun (WGS) entry which is preliminary data.</text>
</comment>
<dbReference type="EMBL" id="JASOOE010000004">
    <property type="protein sequence ID" value="MDK7186939.1"/>
    <property type="molecule type" value="Genomic_DNA"/>
</dbReference>
<evidence type="ECO:0000313" key="3">
    <source>
        <dbReference type="Proteomes" id="UP001229251"/>
    </source>
</evidence>
<dbReference type="InterPro" id="IPR053941">
    <property type="entry name" value="Csm6_HEPN"/>
</dbReference>
<organism evidence="2 3">
    <name type="scientific">Facklamia hominis</name>
    <dbReference type="NCBI Taxonomy" id="178214"/>
    <lineage>
        <taxon>Bacteria</taxon>
        <taxon>Bacillati</taxon>
        <taxon>Bacillota</taxon>
        <taxon>Bacilli</taxon>
        <taxon>Lactobacillales</taxon>
        <taxon>Aerococcaceae</taxon>
        <taxon>Facklamia</taxon>
    </lineage>
</organism>
<name>A0AAJ1Q537_9LACT</name>
<reference evidence="2" key="1">
    <citation type="submission" date="2023-05" db="EMBL/GenBank/DDBJ databases">
        <title>Cataloging the Phylogenetic Diversity of Human Bladder Bacteria.</title>
        <authorList>
            <person name="Du J."/>
        </authorList>
    </citation>
    <scope>NUCLEOTIDE SEQUENCE</scope>
    <source>
        <strain evidence="2">UMB1231</strain>
    </source>
</reference>
<feature type="domain" description="Csm6 HEPN" evidence="1">
    <location>
        <begin position="74"/>
        <end position="228"/>
    </location>
</feature>
<evidence type="ECO:0000259" key="1">
    <source>
        <dbReference type="Pfam" id="PF09659"/>
    </source>
</evidence>
<protein>
    <recommendedName>
        <fullName evidence="1">Csm6 HEPN domain-containing protein</fullName>
    </recommendedName>
</protein>
<proteinExistence type="predicted"/>
<dbReference type="Pfam" id="PF09659">
    <property type="entry name" value="Cas_Csm6_HEPN"/>
    <property type="match status" value="1"/>
</dbReference>
<sequence length="270" mass="31874">MDQSVQAIGSFLLNHRYFPAFEEWIIKEKVEVTDRLLDLLHLREAYLIGDLDRIKKRAVDLGFSFLVAPSFLQQRVYRCVQAMELKLRSGAYDDYLRQLTPLLVDIFRLLVQEHILVDLDRYLIEVFKETVEGRSIYRGIQWNQDQIESHPNLVQATFNKYYGDYFNYGHYLSSSHLMKIIEANSQDRHIVDLAKAMRQIEKYTRNIVAHELIHVDDAWLLHRIGKNSSEIHHDLVKLANKAGLKDMKQWQGLKLIEKAIRQEYQLGFNK</sequence>
<dbReference type="RefSeq" id="WP_016648802.1">
    <property type="nucleotide sequence ID" value="NZ_JASOOE010000004.1"/>
</dbReference>
<gene>
    <name evidence="2" type="ORF">QP433_02985</name>
</gene>
<dbReference type="Proteomes" id="UP001229251">
    <property type="component" value="Unassembled WGS sequence"/>
</dbReference>
<accession>A0AAJ1Q537</accession>
<evidence type="ECO:0000313" key="2">
    <source>
        <dbReference type="EMBL" id="MDK7186939.1"/>
    </source>
</evidence>